<feature type="compositionally biased region" description="Low complexity" evidence="2">
    <location>
        <begin position="525"/>
        <end position="537"/>
    </location>
</feature>
<evidence type="ECO:0000313" key="5">
    <source>
        <dbReference type="Proteomes" id="UP000439903"/>
    </source>
</evidence>
<dbReference type="PANTHER" id="PTHR31987">
    <property type="entry name" value="GLUTAMINASE A-RELATED"/>
    <property type="match status" value="1"/>
</dbReference>
<dbReference type="Proteomes" id="UP000439903">
    <property type="component" value="Unassembled WGS sequence"/>
</dbReference>
<keyword evidence="5" id="KW-1185">Reference proteome</keyword>
<dbReference type="EMBL" id="WTPW01000097">
    <property type="protein sequence ID" value="KAF0548427.1"/>
    <property type="molecule type" value="Genomic_DNA"/>
</dbReference>
<proteinExistence type="predicted"/>
<feature type="compositionally biased region" description="Acidic residues" evidence="2">
    <location>
        <begin position="630"/>
        <end position="644"/>
    </location>
</feature>
<dbReference type="GO" id="GO:0003723">
    <property type="term" value="F:RNA binding"/>
    <property type="evidence" value="ECO:0007669"/>
    <property type="project" value="UniProtKB-UniRule"/>
</dbReference>
<dbReference type="InterPro" id="IPR012677">
    <property type="entry name" value="Nucleotide-bd_a/b_plait_sf"/>
</dbReference>
<evidence type="ECO:0000259" key="3">
    <source>
        <dbReference type="PROSITE" id="PS50102"/>
    </source>
</evidence>
<evidence type="ECO:0000256" key="1">
    <source>
        <dbReference type="PROSITE-ProRule" id="PRU00176"/>
    </source>
</evidence>
<protein>
    <submittedName>
        <fullName evidence="4">Ser/thr protein phosphatase family protein</fullName>
    </submittedName>
</protein>
<dbReference type="Pfam" id="PF00076">
    <property type="entry name" value="RRM_1"/>
    <property type="match status" value="1"/>
</dbReference>
<feature type="compositionally biased region" description="Polar residues" evidence="2">
    <location>
        <begin position="543"/>
        <end position="557"/>
    </location>
</feature>
<name>A0A8H4ET28_GIGMA</name>
<dbReference type="PANTHER" id="PTHR31987:SF11">
    <property type="entry name" value="DUF2433 DOMAIN-CONTAINING PROTEIN"/>
    <property type="match status" value="1"/>
</dbReference>
<dbReference type="InterPro" id="IPR035979">
    <property type="entry name" value="RBD_domain_sf"/>
</dbReference>
<reference evidence="4 5" key="1">
    <citation type="journal article" date="2019" name="Environ. Microbiol.">
        <title>At the nexus of three kingdoms: the genome of the mycorrhizal fungus Gigaspora margarita provides insights into plant, endobacterial and fungal interactions.</title>
        <authorList>
            <person name="Venice F."/>
            <person name="Ghignone S."/>
            <person name="Salvioli di Fossalunga A."/>
            <person name="Amselem J."/>
            <person name="Novero M."/>
            <person name="Xianan X."/>
            <person name="Sedzielewska Toro K."/>
            <person name="Morin E."/>
            <person name="Lipzen A."/>
            <person name="Grigoriev I.V."/>
            <person name="Henrissat B."/>
            <person name="Martin F.M."/>
            <person name="Bonfante P."/>
        </authorList>
    </citation>
    <scope>NUCLEOTIDE SEQUENCE [LARGE SCALE GENOMIC DNA]</scope>
    <source>
        <strain evidence="4 5">BEG34</strain>
    </source>
</reference>
<accession>A0A8H4ET28</accession>
<feature type="compositionally biased region" description="Polar residues" evidence="2">
    <location>
        <begin position="615"/>
        <end position="629"/>
    </location>
</feature>
<feature type="compositionally biased region" description="Low complexity" evidence="2">
    <location>
        <begin position="645"/>
        <end position="662"/>
    </location>
</feature>
<dbReference type="PROSITE" id="PS50102">
    <property type="entry name" value="RRM"/>
    <property type="match status" value="1"/>
</dbReference>
<sequence length="790" mass="87570">MSYNNYNNNQVYHSSWDTQNMPVQDYDSPAASTSVNRVNNWVGMNGGGPPYSQGNVYTNGITTGYGASLSEQPSTNHVSAQRGAPNGISVNTSNLLLRNNSTIIGTDAGKIICVADVRGNISQLNTLAQETGAVAVIHSGDFGFYENSSLDRISDKTLRHLVQYSTIIPNDLRTKFLNTDLTSIQELRRTILESDRPLLSEFPLFREGVKSLIVPVYTVWGACEDVSVLEKFRQKIYRIPNLHILDEANSHLLEIGGVSLRLFGLGGAVVQHKLFDNGEGVATIAGGHGTMWTTILQIGELVETAQKVYDTTETRVLVTHASPGREGLLTQLSVLLRADFTISAGLHFRYGISYNEFSVQRDPEAFRIKLENSRKSFYAMWESVKTQVESYIDEQQKVLLNNAFDVVNRVPLQGKEEPAFRTMWNFNLPDAAFGWVLLDIKEGRISAETKSQGFNFAYRKNNNTQLNNSINGDSQTSGIGAPTSPYNVDRTRRQQSHFQPSPALPPQPSNGGGAIPSPILTPQRSSSPESSPNIISNWKQPPVDSTTPNDLSSSAKSGISLGQDHTERPSNFLGSDNGSSSNDDHVINDITNSTSSLDHINGTSQMMWGDRPQNEAPNWTSKPVLNDDSQSPEDENVTNNEDDLSNNNNNNNNNQSQQQNQDQHNRRNKKKSFTIYVGNLSPPVTEEELKEHFESVDCLVEKVRLKHDHNTNIQLSHAYVDFQDEASIKKAITLNGKPLGSSESPLKINQFYENRFRGRGRGRGGRGGRYMNHRGYRGGHGNNNSHNNEN</sequence>
<dbReference type="Gene3D" id="3.30.70.330">
    <property type="match status" value="1"/>
</dbReference>
<comment type="caution">
    <text evidence="4">The sequence shown here is derived from an EMBL/GenBank/DDBJ whole genome shotgun (WGS) entry which is preliminary data.</text>
</comment>
<gene>
    <name evidence="4" type="ORF">F8M41_026132</name>
</gene>
<feature type="compositionally biased region" description="Basic residues" evidence="2">
    <location>
        <begin position="757"/>
        <end position="777"/>
    </location>
</feature>
<dbReference type="SUPFAM" id="SSF56300">
    <property type="entry name" value="Metallo-dependent phosphatases"/>
    <property type="match status" value="1"/>
</dbReference>
<evidence type="ECO:0000313" key="4">
    <source>
        <dbReference type="EMBL" id="KAF0548427.1"/>
    </source>
</evidence>
<dbReference type="InterPro" id="IPR029052">
    <property type="entry name" value="Metallo-depent_PP-like"/>
</dbReference>
<dbReference type="InterPro" id="IPR000504">
    <property type="entry name" value="RRM_dom"/>
</dbReference>
<feature type="region of interest" description="Disordered" evidence="2">
    <location>
        <begin position="467"/>
        <end position="668"/>
    </location>
</feature>
<dbReference type="SMART" id="SM00360">
    <property type="entry name" value="RRM"/>
    <property type="match status" value="1"/>
</dbReference>
<dbReference type="Pfam" id="PF10360">
    <property type="entry name" value="DUF2433"/>
    <property type="match status" value="1"/>
</dbReference>
<dbReference type="InterPro" id="IPR052743">
    <property type="entry name" value="Glutaminase_GtaA"/>
</dbReference>
<evidence type="ECO:0000256" key="2">
    <source>
        <dbReference type="SAM" id="MobiDB-lite"/>
    </source>
</evidence>
<feature type="compositionally biased region" description="Polar residues" evidence="2">
    <location>
        <begin position="589"/>
        <end position="606"/>
    </location>
</feature>
<feature type="compositionally biased region" description="Polar residues" evidence="2">
    <location>
        <begin position="467"/>
        <end position="478"/>
    </location>
</feature>
<feature type="domain" description="RRM" evidence="3">
    <location>
        <begin position="673"/>
        <end position="753"/>
    </location>
</feature>
<keyword evidence="1" id="KW-0694">RNA-binding</keyword>
<dbReference type="SUPFAM" id="SSF54928">
    <property type="entry name" value="RNA-binding domain, RBD"/>
    <property type="match status" value="1"/>
</dbReference>
<feature type="region of interest" description="Disordered" evidence="2">
    <location>
        <begin position="757"/>
        <end position="790"/>
    </location>
</feature>
<organism evidence="4 5">
    <name type="scientific">Gigaspora margarita</name>
    <dbReference type="NCBI Taxonomy" id="4874"/>
    <lineage>
        <taxon>Eukaryota</taxon>
        <taxon>Fungi</taxon>
        <taxon>Fungi incertae sedis</taxon>
        <taxon>Mucoromycota</taxon>
        <taxon>Glomeromycotina</taxon>
        <taxon>Glomeromycetes</taxon>
        <taxon>Diversisporales</taxon>
        <taxon>Gigasporaceae</taxon>
        <taxon>Gigaspora</taxon>
    </lineage>
</organism>
<dbReference type="OrthoDB" id="3918848at2759"/>
<dbReference type="AlphaFoldDB" id="A0A8H4ET28"/>
<dbReference type="InterPro" id="IPR018829">
    <property type="entry name" value="DUF2433"/>
</dbReference>